<dbReference type="InterPro" id="IPR019734">
    <property type="entry name" value="TPR_rpt"/>
</dbReference>
<keyword evidence="3" id="KW-1185">Reference proteome</keyword>
<proteinExistence type="predicted"/>
<feature type="compositionally biased region" description="Low complexity" evidence="1">
    <location>
        <begin position="186"/>
        <end position="202"/>
    </location>
</feature>
<name>A0A1G7PIK1_9BACT</name>
<dbReference type="AlphaFoldDB" id="A0A1G7PIK1"/>
<evidence type="ECO:0000256" key="1">
    <source>
        <dbReference type="SAM" id="MobiDB-lite"/>
    </source>
</evidence>
<dbReference type="SUPFAM" id="SSF48452">
    <property type="entry name" value="TPR-like"/>
    <property type="match status" value="1"/>
</dbReference>
<dbReference type="STRING" id="571438.SAMN05192586_11628"/>
<organism evidence="2 3">
    <name type="scientific">Desulfovibrio legallii</name>
    <dbReference type="NCBI Taxonomy" id="571438"/>
    <lineage>
        <taxon>Bacteria</taxon>
        <taxon>Pseudomonadati</taxon>
        <taxon>Thermodesulfobacteriota</taxon>
        <taxon>Desulfovibrionia</taxon>
        <taxon>Desulfovibrionales</taxon>
        <taxon>Desulfovibrionaceae</taxon>
        <taxon>Desulfovibrio</taxon>
    </lineage>
</organism>
<dbReference type="InterPro" id="IPR011990">
    <property type="entry name" value="TPR-like_helical_dom_sf"/>
</dbReference>
<protein>
    <submittedName>
        <fullName evidence="2">Tetratricopeptide repeat-containing protein</fullName>
    </submittedName>
</protein>
<evidence type="ECO:0000313" key="2">
    <source>
        <dbReference type="EMBL" id="SDF86125.1"/>
    </source>
</evidence>
<feature type="compositionally biased region" description="Low complexity" evidence="1">
    <location>
        <begin position="134"/>
        <end position="146"/>
    </location>
</feature>
<accession>A0A1G7PIK1</accession>
<evidence type="ECO:0000313" key="3">
    <source>
        <dbReference type="Proteomes" id="UP000199355"/>
    </source>
</evidence>
<sequence length="954" mass="103396">MFSCAPGGDKNFHARREQVNQNTAAAANRHQTNVVKDAVAPRRRGRGFLRRGLLPLALALLLTEAALPSRCAGPAFGGSVPVALAAEATPGAGGRQSLRSPVNPGGPENWPPDKALSTTGAAAAVPPPAPPAQSTPAQNAPSPATFGTGGGAASGTPPGVAAPGPAAPTAAARSEAAPDAPPVGSAGQNAPARAQDAAAPAVQPLPPAQTAPPTAAAHTEVSGKVSGEVLGLKEQKPEKEKAPVVEEPRPVVYVDEQGNPVPKPADPAKMLAEAERLLQERKFDEALPQLEQIRKLPNLTPEQREATLYHISDCLWARYADDPLAGFEPIVSATNEAMHANLRSPRVPDALLRLGLANVNVGNLVDAGGYMAALYRRYPDYPGVAQGFTALGQAQLAKERNAAAEQSFALVLDRYPESSVLMEASVGLATALHREKKYDQARLILDFISKRWPRHYIDQPDFLLLQARNAEALNLPAAALPLYWLHYNLVPQAKGADARLLRMGDMYSRLGANKAATFVYTQTRDKFSGSFAAWMARLRLAEGGIYDAPITYAAMSQVFARASGKNLPQFYREFAAAGGEAPQAALVGLKEAMWQYWDGRYTDAMGKAADFIDAHPENSDVPQARELIWMAFQKELTNSLTEGNYGRILILWNGFPLVRERYGAPDPRLRYALAQGLLERGEERRALEMLTPFLASPMDPQYGEATFVTFFNRYLQAGAWDKILDLGRLVSTWPLRPQLRNQLDYAMALSAQNLNLNAPALAMWHKLADKQDIPLYQRAYATYFLARDAEQRKDIAAAYQLNRKVVELFTRLHDERSDKADPQRIKDAMLALMDICEVGNRVPEALQWLARYNAFVPSNSPEYPGLRFREARLYRKLGDATRAQMLLESIVRDYKDSPFAQAAAAELRTFAVSRDLQNFMPGSAAGSSAGQPPAQNPAQSSGQPPAQNAAPAAP</sequence>
<dbReference type="Proteomes" id="UP000199355">
    <property type="component" value="Unassembled WGS sequence"/>
</dbReference>
<gene>
    <name evidence="2" type="ORF">SAMN05192586_11628</name>
</gene>
<dbReference type="Pfam" id="PF13174">
    <property type="entry name" value="TPR_6"/>
    <property type="match status" value="1"/>
</dbReference>
<feature type="region of interest" description="Disordered" evidence="1">
    <location>
        <begin position="91"/>
        <end position="222"/>
    </location>
</feature>
<feature type="compositionally biased region" description="Low complexity" evidence="1">
    <location>
        <begin position="154"/>
        <end position="178"/>
    </location>
</feature>
<dbReference type="EMBL" id="FNBX01000016">
    <property type="protein sequence ID" value="SDF86125.1"/>
    <property type="molecule type" value="Genomic_DNA"/>
</dbReference>
<dbReference type="Gene3D" id="1.25.40.10">
    <property type="entry name" value="Tetratricopeptide repeat domain"/>
    <property type="match status" value="3"/>
</dbReference>
<reference evidence="3" key="1">
    <citation type="submission" date="2016-10" db="EMBL/GenBank/DDBJ databases">
        <authorList>
            <person name="Varghese N."/>
            <person name="Submissions S."/>
        </authorList>
    </citation>
    <scope>NUCLEOTIDE SEQUENCE [LARGE SCALE GENOMIC DNA]</scope>
    <source>
        <strain evidence="3">KHC7</strain>
    </source>
</reference>
<feature type="region of interest" description="Disordered" evidence="1">
    <location>
        <begin position="921"/>
        <end position="954"/>
    </location>
</feature>